<dbReference type="SUPFAM" id="SSF56112">
    <property type="entry name" value="Protein kinase-like (PK-like)"/>
    <property type="match status" value="1"/>
</dbReference>
<dbReference type="InterPro" id="IPR036770">
    <property type="entry name" value="Ankyrin_rpt-contain_sf"/>
</dbReference>
<dbReference type="Pfam" id="PF12796">
    <property type="entry name" value="Ank_2"/>
    <property type="match status" value="1"/>
</dbReference>
<dbReference type="InterPro" id="IPR002110">
    <property type="entry name" value="Ankyrin_rpt"/>
</dbReference>
<feature type="repeat" description="ANK" evidence="3">
    <location>
        <begin position="626"/>
        <end position="652"/>
    </location>
</feature>
<name>A0A2K0UGQ6_GIBNY</name>
<dbReference type="SUPFAM" id="SSF48403">
    <property type="entry name" value="Ankyrin repeat"/>
    <property type="match status" value="1"/>
</dbReference>
<evidence type="ECO:0000256" key="2">
    <source>
        <dbReference type="ARBA" id="ARBA00023043"/>
    </source>
</evidence>
<dbReference type="Proteomes" id="UP000236664">
    <property type="component" value="Unassembled WGS sequence"/>
</dbReference>
<keyword evidence="1" id="KW-0677">Repeat</keyword>
<proteinExistence type="predicted"/>
<protein>
    <recommendedName>
        <fullName evidence="4">Protein kinase domain-containing protein</fullName>
    </recommendedName>
</protein>
<gene>
    <name evidence="5" type="ORF">FNYG_15298</name>
</gene>
<evidence type="ECO:0000313" key="5">
    <source>
        <dbReference type="EMBL" id="PNP56947.1"/>
    </source>
</evidence>
<dbReference type="InterPro" id="IPR000719">
    <property type="entry name" value="Prot_kinase_dom"/>
</dbReference>
<dbReference type="SMART" id="SM00248">
    <property type="entry name" value="ANK"/>
    <property type="match status" value="11"/>
</dbReference>
<dbReference type="CDD" id="cd00180">
    <property type="entry name" value="PKc"/>
    <property type="match status" value="1"/>
</dbReference>
<dbReference type="EMBL" id="MTQA01000521">
    <property type="protein sequence ID" value="PNP56947.1"/>
    <property type="molecule type" value="Genomic_DNA"/>
</dbReference>
<dbReference type="PROSITE" id="PS00108">
    <property type="entry name" value="PROTEIN_KINASE_ST"/>
    <property type="match status" value="1"/>
</dbReference>
<keyword evidence="6" id="KW-1185">Reference proteome</keyword>
<dbReference type="PROSITE" id="PS50297">
    <property type="entry name" value="ANK_REP_REGION"/>
    <property type="match status" value="3"/>
</dbReference>
<evidence type="ECO:0000256" key="1">
    <source>
        <dbReference type="ARBA" id="ARBA00022737"/>
    </source>
</evidence>
<feature type="repeat" description="ANK" evidence="3">
    <location>
        <begin position="999"/>
        <end position="1031"/>
    </location>
</feature>
<accession>A0A2K0UGQ6</accession>
<feature type="repeat" description="ANK" evidence="3">
    <location>
        <begin position="797"/>
        <end position="829"/>
    </location>
</feature>
<comment type="caution">
    <text evidence="5">The sequence shown here is derived from an EMBL/GenBank/DDBJ whole genome shotgun (WGS) entry which is preliminary data.</text>
</comment>
<organism evidence="5 6">
    <name type="scientific">Gibberella nygamai</name>
    <name type="common">Bean root rot disease fungus</name>
    <name type="synonym">Fusarium nygamai</name>
    <dbReference type="NCBI Taxonomy" id="42673"/>
    <lineage>
        <taxon>Eukaryota</taxon>
        <taxon>Fungi</taxon>
        <taxon>Dikarya</taxon>
        <taxon>Ascomycota</taxon>
        <taxon>Pezizomycotina</taxon>
        <taxon>Sordariomycetes</taxon>
        <taxon>Hypocreomycetidae</taxon>
        <taxon>Hypocreales</taxon>
        <taxon>Nectriaceae</taxon>
        <taxon>Fusarium</taxon>
        <taxon>Fusarium fujikuroi species complex</taxon>
    </lineage>
</organism>
<reference evidence="5 6" key="1">
    <citation type="submission" date="2017-06" db="EMBL/GenBank/DDBJ databases">
        <title>Genome of Fusarium nygamai isolate CS10214.</title>
        <authorList>
            <person name="Gardiner D.M."/>
            <person name="Obanor F."/>
            <person name="Kazan K."/>
        </authorList>
    </citation>
    <scope>NUCLEOTIDE SEQUENCE [LARGE SCALE GENOMIC DNA]</scope>
    <source>
        <strain evidence="5 6">CS10214</strain>
    </source>
</reference>
<dbReference type="OrthoDB" id="4062651at2759"/>
<evidence type="ECO:0000259" key="4">
    <source>
        <dbReference type="PROSITE" id="PS50011"/>
    </source>
</evidence>
<feature type="domain" description="Protein kinase" evidence="4">
    <location>
        <begin position="33"/>
        <end position="329"/>
    </location>
</feature>
<dbReference type="Gene3D" id="1.10.510.10">
    <property type="entry name" value="Transferase(Phosphotransferase) domain 1"/>
    <property type="match status" value="1"/>
</dbReference>
<dbReference type="Pfam" id="PF00023">
    <property type="entry name" value="Ank"/>
    <property type="match status" value="2"/>
</dbReference>
<dbReference type="PANTHER" id="PTHR24198">
    <property type="entry name" value="ANKYRIN REPEAT AND PROTEIN KINASE DOMAIN-CONTAINING PROTEIN"/>
    <property type="match status" value="1"/>
</dbReference>
<dbReference type="Pfam" id="PF00069">
    <property type="entry name" value="Pkinase"/>
    <property type="match status" value="1"/>
</dbReference>
<evidence type="ECO:0000256" key="3">
    <source>
        <dbReference type="PROSITE-ProRule" id="PRU00023"/>
    </source>
</evidence>
<feature type="repeat" description="ANK" evidence="3">
    <location>
        <begin position="544"/>
        <end position="576"/>
    </location>
</feature>
<keyword evidence="2 3" id="KW-0040">ANK repeat</keyword>
<evidence type="ECO:0000313" key="6">
    <source>
        <dbReference type="Proteomes" id="UP000236664"/>
    </source>
</evidence>
<dbReference type="GO" id="GO:0005524">
    <property type="term" value="F:ATP binding"/>
    <property type="evidence" value="ECO:0007669"/>
    <property type="project" value="InterPro"/>
</dbReference>
<dbReference type="PROSITE" id="PS50088">
    <property type="entry name" value="ANK_REPEAT"/>
    <property type="match status" value="5"/>
</dbReference>
<dbReference type="GO" id="GO:0004672">
    <property type="term" value="F:protein kinase activity"/>
    <property type="evidence" value="ECO:0007669"/>
    <property type="project" value="InterPro"/>
</dbReference>
<dbReference type="AlphaFoldDB" id="A0A2K0UGQ6"/>
<dbReference type="PANTHER" id="PTHR24198:SF165">
    <property type="entry name" value="ANKYRIN REPEAT-CONTAINING PROTEIN-RELATED"/>
    <property type="match status" value="1"/>
</dbReference>
<feature type="repeat" description="ANK" evidence="3">
    <location>
        <begin position="577"/>
        <end position="613"/>
    </location>
</feature>
<dbReference type="InterPro" id="IPR008271">
    <property type="entry name" value="Ser/Thr_kinase_AS"/>
</dbReference>
<dbReference type="Gene3D" id="1.25.40.20">
    <property type="entry name" value="Ankyrin repeat-containing domain"/>
    <property type="match status" value="4"/>
</dbReference>
<dbReference type="STRING" id="42673.A0A2K0UGQ6"/>
<dbReference type="SMART" id="SM00220">
    <property type="entry name" value="S_TKc"/>
    <property type="match status" value="1"/>
</dbReference>
<sequence length="1063" mass="118287">MESLTAVPDFASITWLASKVQVYSQSHPMATGIKGAAYIGRGATFSVYRSRRYKDKVFAIKQPRLVFEDTEDEVSTMRQLYSLHLELRVLTDPRIRAHENITKLESIVWEEHSDDSGRLWPSLVMEYADMGTLSDLFDRGLDMPIQDEKRLCFTIGAALAHLHENGVIHGDIKPGNVLMFSAGDSTTFIPKLSDFGFSIFDEDSLLEPPLGTADWEAPEILDRSFSRQHMRLSDAYSFGLLSWCIASGGKKPFMNLKQISGLSDLTEIRAATRSLKLTKSIPELASGTLAPYKQFYSEIFQLTLKRDPVSRDLAGALLHLREDGCVPPLTSRETSNVDNSETRTLPNKFNVRELKHLGARIQNQILCSLEKRATHSNQYNSVQRAEASMAVAQSCLESFGGRKPGKALDWILLAATLGHKIAKALAYRVATSLGLFSERKDEVLTHIIECAEDGIVIAMDDLMVVDQKMGEAISKKVWNRRRHQCFGDTSLDLVLPLPNKLPMDEHGETVVHKAASCGDVTWLDRIIQAAPESRATLLNSRNNYGETPLLLAFMARELSTVELLLNYGADASIPDDRGDTPLHWIFFFDDVSSLDSLTISLIQRGGDINAHTKTVWFEKFSQKLLSGGTPLHRAAAYNSSNSVRALLEQGSDPLLPGVWDELSTPLWLACTFQCGKAVRVMLDHMARNRDISAILNDGDRKKWPFLKPVLDQGYYFRHGATLGRMARYGAYFKASTSDTISALQNHGASMILPAVTLHPYLKGMPAISSAIQLRCADIVETILELSPDTCGLFDSVKEQSPLHFAVEQDRSDLVEILLRRDIDVYARNRHGISALANYANYHGGLEIPRTLIRAGLKFEIPRNKYQTPFFGAITHAAFDLAVFILSETAPEDRHAMINAPAAFGPAFKTSAPGYTVLGYLLSDIHQNTPRLLERLINILRPFDQKLDYIIAPGEGLTALHILATQSRHDRIDSVTAAVARMIIEHCMVANGIDYVEKQSKRSALWYAIATTNYDLVTIFLRAGSDPNLADRNGISPLDVLRNQAQYTTGESGPVQEITKLFNF</sequence>
<dbReference type="InterPro" id="IPR011009">
    <property type="entry name" value="Kinase-like_dom_sf"/>
</dbReference>
<dbReference type="PROSITE" id="PS50011">
    <property type="entry name" value="PROTEIN_KINASE_DOM"/>
    <property type="match status" value="1"/>
</dbReference>